<name>A0ABV9KZC2_9BACT</name>
<feature type="domain" description="TonB C-terminal" evidence="12">
    <location>
        <begin position="98"/>
        <end position="194"/>
    </location>
</feature>
<keyword evidence="5" id="KW-0997">Cell inner membrane</keyword>
<reference evidence="14" key="1">
    <citation type="journal article" date="2019" name="Int. J. Syst. Evol. Microbiol.">
        <title>The Global Catalogue of Microorganisms (GCM) 10K type strain sequencing project: providing services to taxonomists for standard genome sequencing and annotation.</title>
        <authorList>
            <consortium name="The Broad Institute Genomics Platform"/>
            <consortium name="The Broad Institute Genome Sequencing Center for Infectious Disease"/>
            <person name="Wu L."/>
            <person name="Ma J."/>
        </authorList>
    </citation>
    <scope>NUCLEOTIDE SEQUENCE [LARGE SCALE GENOMIC DNA]</scope>
    <source>
        <strain evidence="14">CCUG 66188</strain>
    </source>
</reference>
<dbReference type="Pfam" id="PF03544">
    <property type="entry name" value="TonB_C"/>
    <property type="match status" value="1"/>
</dbReference>
<dbReference type="InterPro" id="IPR006260">
    <property type="entry name" value="TonB/TolA_C"/>
</dbReference>
<dbReference type="Gene3D" id="3.10.350.10">
    <property type="entry name" value="LysM domain"/>
    <property type="match status" value="1"/>
</dbReference>
<evidence type="ECO:0000259" key="12">
    <source>
        <dbReference type="PROSITE" id="PS52015"/>
    </source>
</evidence>
<feature type="chain" id="PRO_5046634945" evidence="10">
    <location>
        <begin position="23"/>
        <end position="240"/>
    </location>
</feature>
<evidence type="ECO:0000256" key="5">
    <source>
        <dbReference type="ARBA" id="ARBA00022519"/>
    </source>
</evidence>
<evidence type="ECO:0000256" key="8">
    <source>
        <dbReference type="ARBA" id="ARBA00022989"/>
    </source>
</evidence>
<comment type="caution">
    <text evidence="13">The sequence shown here is derived from an EMBL/GenBank/DDBJ whole genome shotgun (WGS) entry which is preliminary data.</text>
</comment>
<dbReference type="Proteomes" id="UP001596023">
    <property type="component" value="Unassembled WGS sequence"/>
</dbReference>
<keyword evidence="3" id="KW-0813">Transport</keyword>
<evidence type="ECO:0000313" key="13">
    <source>
        <dbReference type="EMBL" id="MFC4675371.1"/>
    </source>
</evidence>
<dbReference type="PANTHER" id="PTHR33446:SF2">
    <property type="entry name" value="PROTEIN TONB"/>
    <property type="match status" value="1"/>
</dbReference>
<evidence type="ECO:0000256" key="10">
    <source>
        <dbReference type="SAM" id="SignalP"/>
    </source>
</evidence>
<evidence type="ECO:0000256" key="4">
    <source>
        <dbReference type="ARBA" id="ARBA00022475"/>
    </source>
</evidence>
<keyword evidence="9" id="KW-0472">Membrane</keyword>
<protein>
    <submittedName>
        <fullName evidence="13">TonB family protein</fullName>
    </submittedName>
</protein>
<keyword evidence="14" id="KW-1185">Reference proteome</keyword>
<keyword evidence="4" id="KW-1003">Cell membrane</keyword>
<dbReference type="PROSITE" id="PS52015">
    <property type="entry name" value="TONB_CTD"/>
    <property type="match status" value="1"/>
</dbReference>
<evidence type="ECO:0000256" key="2">
    <source>
        <dbReference type="ARBA" id="ARBA00006555"/>
    </source>
</evidence>
<dbReference type="Gene3D" id="3.30.1150.10">
    <property type="match status" value="1"/>
</dbReference>
<dbReference type="SUPFAM" id="SSF74653">
    <property type="entry name" value="TolA/TonB C-terminal domain"/>
    <property type="match status" value="1"/>
</dbReference>
<proteinExistence type="inferred from homology"/>
<dbReference type="Pfam" id="PF01476">
    <property type="entry name" value="LysM"/>
    <property type="match status" value="1"/>
</dbReference>
<keyword evidence="8" id="KW-1133">Transmembrane helix</keyword>
<dbReference type="InterPro" id="IPR051045">
    <property type="entry name" value="TonB-dependent_transducer"/>
</dbReference>
<evidence type="ECO:0000259" key="11">
    <source>
        <dbReference type="PROSITE" id="PS51782"/>
    </source>
</evidence>
<feature type="domain" description="LysM" evidence="11">
    <location>
        <begin position="193"/>
        <end position="237"/>
    </location>
</feature>
<keyword evidence="7" id="KW-0653">Protein transport</keyword>
<dbReference type="PANTHER" id="PTHR33446">
    <property type="entry name" value="PROTEIN TONB-RELATED"/>
    <property type="match status" value="1"/>
</dbReference>
<dbReference type="CDD" id="cd00118">
    <property type="entry name" value="LysM"/>
    <property type="match status" value="1"/>
</dbReference>
<comment type="subcellular location">
    <subcellularLocation>
        <location evidence="1">Cell inner membrane</location>
        <topology evidence="1">Single-pass membrane protein</topology>
        <orientation evidence="1">Periplasmic side</orientation>
    </subcellularLocation>
</comment>
<feature type="signal peptide" evidence="10">
    <location>
        <begin position="1"/>
        <end position="22"/>
    </location>
</feature>
<dbReference type="EMBL" id="JBHSGN010000099">
    <property type="protein sequence ID" value="MFC4675371.1"/>
    <property type="molecule type" value="Genomic_DNA"/>
</dbReference>
<dbReference type="RefSeq" id="WP_379998544.1">
    <property type="nucleotide sequence ID" value="NZ_JBHSGN010000099.1"/>
</dbReference>
<keyword evidence="10" id="KW-0732">Signal</keyword>
<evidence type="ECO:0000256" key="1">
    <source>
        <dbReference type="ARBA" id="ARBA00004383"/>
    </source>
</evidence>
<sequence length="240" mass="26948">MRTYKLLIIPVILLMSYATLLAQDGRDYLQNINTCLLKNDCRCAKKWYIAYKNVTGKTDAGVEKQIAACEGNLHTSNDSGKVEEKPFVTVEQMPGFPGGETEMHRFINDNLKYPVVAQESGIQGRVTIRFVVTKTGAISDVTVIRGIDPSCDKEAVRVVKAMPKWIPGKQNGLNVPVYFTLPVVFRLSEPGYKQHTIQKGETLYSISKFYGITVEELIKANPEINNNEFRTGNILEIRTK</sequence>
<organism evidence="13 14">
    <name type="scientific">Dysgonomonas termitidis</name>
    <dbReference type="NCBI Taxonomy" id="1516126"/>
    <lineage>
        <taxon>Bacteria</taxon>
        <taxon>Pseudomonadati</taxon>
        <taxon>Bacteroidota</taxon>
        <taxon>Bacteroidia</taxon>
        <taxon>Bacteroidales</taxon>
        <taxon>Dysgonomonadaceae</taxon>
        <taxon>Dysgonomonas</taxon>
    </lineage>
</organism>
<accession>A0ABV9KZC2</accession>
<evidence type="ECO:0000256" key="7">
    <source>
        <dbReference type="ARBA" id="ARBA00022927"/>
    </source>
</evidence>
<evidence type="ECO:0000313" key="14">
    <source>
        <dbReference type="Proteomes" id="UP001596023"/>
    </source>
</evidence>
<gene>
    <name evidence="13" type="ORF">ACFO6W_16895</name>
</gene>
<dbReference type="SUPFAM" id="SSF54106">
    <property type="entry name" value="LysM domain"/>
    <property type="match status" value="1"/>
</dbReference>
<dbReference type="SMART" id="SM00257">
    <property type="entry name" value="LysM"/>
    <property type="match status" value="1"/>
</dbReference>
<dbReference type="NCBIfam" id="TIGR01352">
    <property type="entry name" value="tonB_Cterm"/>
    <property type="match status" value="1"/>
</dbReference>
<dbReference type="InterPro" id="IPR037682">
    <property type="entry name" value="TonB_C"/>
</dbReference>
<dbReference type="PROSITE" id="PS51782">
    <property type="entry name" value="LYSM"/>
    <property type="match status" value="1"/>
</dbReference>
<comment type="similarity">
    <text evidence="2">Belongs to the TonB family.</text>
</comment>
<dbReference type="InterPro" id="IPR036779">
    <property type="entry name" value="LysM_dom_sf"/>
</dbReference>
<keyword evidence="6" id="KW-0812">Transmembrane</keyword>
<evidence type="ECO:0000256" key="9">
    <source>
        <dbReference type="ARBA" id="ARBA00023136"/>
    </source>
</evidence>
<dbReference type="InterPro" id="IPR018392">
    <property type="entry name" value="LysM"/>
</dbReference>
<evidence type="ECO:0000256" key="3">
    <source>
        <dbReference type="ARBA" id="ARBA00022448"/>
    </source>
</evidence>
<evidence type="ECO:0000256" key="6">
    <source>
        <dbReference type="ARBA" id="ARBA00022692"/>
    </source>
</evidence>